<dbReference type="SUPFAM" id="SSF52799">
    <property type="entry name" value="(Phosphotyrosine protein) phosphatases II"/>
    <property type="match status" value="2"/>
</dbReference>
<dbReference type="InterPro" id="IPR026893">
    <property type="entry name" value="Tyr/Ser_Pase_IphP-type"/>
</dbReference>
<dbReference type="EMBL" id="CP097332">
    <property type="protein sequence ID" value="UQX88381.1"/>
    <property type="molecule type" value="Genomic_DNA"/>
</dbReference>
<feature type="domain" description="Tyrosine specific protein phosphatases" evidence="3">
    <location>
        <begin position="183"/>
        <end position="218"/>
    </location>
</feature>
<dbReference type="InterPro" id="IPR016130">
    <property type="entry name" value="Tyr_Pase_AS"/>
</dbReference>
<accession>A0ABY4QZT2</accession>
<organism evidence="4 5">
    <name type="scientific">Jatrophihabitans telluris</name>
    <dbReference type="NCBI Taxonomy" id="2038343"/>
    <lineage>
        <taxon>Bacteria</taxon>
        <taxon>Bacillati</taxon>
        <taxon>Actinomycetota</taxon>
        <taxon>Actinomycetes</taxon>
        <taxon>Jatrophihabitantales</taxon>
        <taxon>Jatrophihabitantaceae</taxon>
        <taxon>Jatrophihabitans</taxon>
    </lineage>
</organism>
<evidence type="ECO:0000259" key="3">
    <source>
        <dbReference type="PROSITE" id="PS50056"/>
    </source>
</evidence>
<dbReference type="PANTHER" id="PTHR31126">
    <property type="entry name" value="TYROSINE-PROTEIN PHOSPHATASE"/>
    <property type="match status" value="1"/>
</dbReference>
<dbReference type="InterPro" id="IPR029021">
    <property type="entry name" value="Prot-tyrosine_phosphatase-like"/>
</dbReference>
<reference evidence="4" key="1">
    <citation type="journal article" date="2018" name="Int. J. Syst. Evol. Microbiol.">
        <title>Jatrophihabitans telluris sp. nov., isolated from sediment soil of lava forest wetlands and the emended description of the genus Jatrophihabitans.</title>
        <authorList>
            <person name="Lee K.C."/>
            <person name="Suh M.K."/>
            <person name="Eom M.K."/>
            <person name="Kim K.K."/>
            <person name="Kim J.S."/>
            <person name="Kim D.S."/>
            <person name="Ko S.H."/>
            <person name="Shin Y.K."/>
            <person name="Lee J.S."/>
        </authorList>
    </citation>
    <scope>NUCLEOTIDE SEQUENCE</scope>
    <source>
        <strain evidence="4">N237</strain>
    </source>
</reference>
<sequence>MPDFDKQSPPQWIELAGGANARDLGGLPAGQGRRTRTGTLIRSANLQHLTEDDLALLVVELGVRTVIDLRTDVEVEAEGPGPLSTIADVTIHHLSLFPDAASGTGGGVGDAASGTGGGVEDAVSEIRRPVPRSAPDSSGQPDVGTDPEPDSLLLPWHGRGASPERTGNRTADLYLTYLDQRPDSVVGALRAIAEADGAAIVHCAAGKDRTGVVVAIALSLVGVQRAAIAADYEATESQIAAVFALLARTATYRNEVADPASVPAPKAEVIEAVLGQLSANTGGIEGWLREHGWTEQDTARLRAKLVE</sequence>
<dbReference type="Proteomes" id="UP001056336">
    <property type="component" value="Chromosome"/>
</dbReference>
<reference evidence="4" key="2">
    <citation type="submission" date="2022-05" db="EMBL/GenBank/DDBJ databases">
        <authorList>
            <person name="Kim J.-S."/>
            <person name="Lee K."/>
            <person name="Suh M."/>
            <person name="Eom M."/>
            <person name="Kim J.-S."/>
            <person name="Kim D.-S."/>
            <person name="Ko S.-H."/>
            <person name="Shin Y."/>
            <person name="Lee J.-S."/>
        </authorList>
    </citation>
    <scope>NUCLEOTIDE SEQUENCE</scope>
    <source>
        <strain evidence="4">N237</strain>
    </source>
</reference>
<proteinExistence type="inferred from homology"/>
<dbReference type="PROSITE" id="PS00383">
    <property type="entry name" value="TYR_PHOSPHATASE_1"/>
    <property type="match status" value="1"/>
</dbReference>
<gene>
    <name evidence="4" type="ORF">M6D93_19180</name>
</gene>
<evidence type="ECO:0000313" key="4">
    <source>
        <dbReference type="EMBL" id="UQX88381.1"/>
    </source>
</evidence>
<dbReference type="InterPro" id="IPR000387">
    <property type="entry name" value="Tyr_Pase_dom"/>
</dbReference>
<evidence type="ECO:0000313" key="5">
    <source>
        <dbReference type="Proteomes" id="UP001056336"/>
    </source>
</evidence>
<dbReference type="RefSeq" id="WP_249771821.1">
    <property type="nucleotide sequence ID" value="NZ_CP097332.1"/>
</dbReference>
<dbReference type="PROSITE" id="PS50056">
    <property type="entry name" value="TYR_PHOSPHATASE_2"/>
    <property type="match status" value="1"/>
</dbReference>
<keyword evidence="5" id="KW-1185">Reference proteome</keyword>
<feature type="region of interest" description="Disordered" evidence="2">
    <location>
        <begin position="100"/>
        <end position="167"/>
    </location>
</feature>
<feature type="compositionally biased region" description="Gly residues" evidence="2">
    <location>
        <begin position="103"/>
        <end position="119"/>
    </location>
</feature>
<dbReference type="Gene3D" id="3.90.190.10">
    <property type="entry name" value="Protein tyrosine phosphatase superfamily"/>
    <property type="match status" value="1"/>
</dbReference>
<name>A0ABY4QZT2_9ACTN</name>
<protein>
    <submittedName>
        <fullName evidence="4">Tyrosine-protein phosphatase</fullName>
    </submittedName>
</protein>
<evidence type="ECO:0000256" key="1">
    <source>
        <dbReference type="ARBA" id="ARBA00009580"/>
    </source>
</evidence>
<dbReference type="PANTHER" id="PTHR31126:SF1">
    <property type="entry name" value="TYROSINE SPECIFIC PROTEIN PHOSPHATASES DOMAIN-CONTAINING PROTEIN"/>
    <property type="match status" value="1"/>
</dbReference>
<dbReference type="Pfam" id="PF13350">
    <property type="entry name" value="Y_phosphatase3"/>
    <property type="match status" value="1"/>
</dbReference>
<evidence type="ECO:0000256" key="2">
    <source>
        <dbReference type="SAM" id="MobiDB-lite"/>
    </source>
</evidence>
<comment type="similarity">
    <text evidence="1">Belongs to the protein-tyrosine phosphatase family.</text>
</comment>